<name>A0A9P1NYB4_9CYAN</name>
<organism evidence="1 2">
    <name type="scientific">Limnospira indica PCC 8005</name>
    <dbReference type="NCBI Taxonomy" id="376219"/>
    <lineage>
        <taxon>Bacteria</taxon>
        <taxon>Bacillati</taxon>
        <taxon>Cyanobacteriota</taxon>
        <taxon>Cyanophyceae</taxon>
        <taxon>Oscillatoriophycideae</taxon>
        <taxon>Oscillatoriales</taxon>
        <taxon>Sirenicapillariaceae</taxon>
        <taxon>Limnospira</taxon>
    </lineage>
</organism>
<gene>
    <name evidence="1" type="ORF">ARTHRO_30151</name>
</gene>
<evidence type="ECO:0000313" key="1">
    <source>
        <dbReference type="EMBL" id="CDM94885.1"/>
    </source>
</evidence>
<protein>
    <submittedName>
        <fullName evidence="1">Uncharacterized protein</fullName>
    </submittedName>
</protein>
<evidence type="ECO:0000313" key="2">
    <source>
        <dbReference type="Proteomes" id="UP000032946"/>
    </source>
</evidence>
<dbReference type="EMBL" id="FO818640">
    <property type="protein sequence ID" value="CDM94885.1"/>
    <property type="molecule type" value="Genomic_DNA"/>
</dbReference>
<dbReference type="AlphaFoldDB" id="A0A9P1NYB4"/>
<reference evidence="1 2" key="1">
    <citation type="submission" date="2014-02" db="EMBL/GenBank/DDBJ databases">
        <authorList>
            <person name="Genoscope - CEA"/>
        </authorList>
    </citation>
    <scope>NUCLEOTIDE SEQUENCE [LARGE SCALE GENOMIC DNA]</scope>
    <source>
        <strain evidence="1 2">PCC 8005</strain>
    </source>
</reference>
<dbReference type="Proteomes" id="UP000032946">
    <property type="component" value="Chromosome"/>
</dbReference>
<keyword evidence="2" id="KW-1185">Reference proteome</keyword>
<accession>A0A9P1NYB4</accession>
<sequence>MGMVRVEPLIFSQGAEIPTRGLFRVLQLYLMPECLAPLLTIYDGSSRNIQISLVMDGWQWSFLVVGSTSRLPFPASIPGL</sequence>
<proteinExistence type="predicted"/>